<dbReference type="CDD" id="cd06225">
    <property type="entry name" value="HAMP"/>
    <property type="match status" value="1"/>
</dbReference>
<protein>
    <submittedName>
        <fullName evidence="9">Methyl-accepting chemotaxis protein</fullName>
    </submittedName>
</protein>
<reference evidence="9" key="1">
    <citation type="submission" date="2011-11" db="EMBL/GenBank/DDBJ databases">
        <title>Improved High-Quality Draft sequence of Desulfovibrio sp. U5L.</title>
        <authorList>
            <consortium name="US DOE Joint Genome Institute"/>
            <person name="Lucas S."/>
            <person name="Han J."/>
            <person name="Lapidus A."/>
            <person name="Cheng J.-F."/>
            <person name="Goodwin L."/>
            <person name="Pitluck S."/>
            <person name="Peters L."/>
            <person name="Ovchinnikova G."/>
            <person name="Held B."/>
            <person name="Detter J.C."/>
            <person name="Han C."/>
            <person name="Tapia R."/>
            <person name="Land M."/>
            <person name="Hauser L."/>
            <person name="Kyrpides N."/>
            <person name="Ivanova N."/>
            <person name="Pagani I."/>
            <person name="Gabster J."/>
            <person name="Walker C."/>
            <person name="Stolyar S."/>
            <person name="Stahl D."/>
            <person name="Arkin A."/>
            <person name="Dehal P."/>
            <person name="Hazen T."/>
            <person name="Woyke T."/>
        </authorList>
    </citation>
    <scope>NUCLEOTIDE SEQUENCE [LARGE SCALE GENOMIC DNA]</scope>
    <source>
        <strain evidence="9">U5L</strain>
    </source>
</reference>
<dbReference type="HOGENOM" id="CLU_000445_107_16_7"/>
<dbReference type="EMBL" id="JH600068">
    <property type="protein sequence ID" value="EIG52326.1"/>
    <property type="molecule type" value="Genomic_DNA"/>
</dbReference>
<dbReference type="Gene3D" id="6.10.340.10">
    <property type="match status" value="1"/>
</dbReference>
<dbReference type="PROSITE" id="PS50111">
    <property type="entry name" value="CHEMOTAXIS_TRANSDUC_2"/>
    <property type="match status" value="1"/>
</dbReference>
<accession>I2PXS0</accession>
<dbReference type="PROSITE" id="PS50885">
    <property type="entry name" value="HAMP"/>
    <property type="match status" value="1"/>
</dbReference>
<evidence type="ECO:0000259" key="8">
    <source>
        <dbReference type="PROSITE" id="PS50885"/>
    </source>
</evidence>
<feature type="coiled-coil region" evidence="4">
    <location>
        <begin position="576"/>
        <end position="614"/>
    </location>
</feature>
<dbReference type="PANTHER" id="PTHR43531">
    <property type="entry name" value="PROTEIN ICFG"/>
    <property type="match status" value="1"/>
</dbReference>
<dbReference type="InterPro" id="IPR024478">
    <property type="entry name" value="HlyB_4HB_MCP"/>
</dbReference>
<dbReference type="SUPFAM" id="SSF58104">
    <property type="entry name" value="Methyl-accepting chemotaxis protein (MCP) signaling domain"/>
    <property type="match status" value="1"/>
</dbReference>
<keyword evidence="6" id="KW-1133">Transmembrane helix</keyword>
<keyword evidence="3" id="KW-0807">Transducer</keyword>
<evidence type="ECO:0000256" key="4">
    <source>
        <dbReference type="SAM" id="Coils"/>
    </source>
</evidence>
<feature type="domain" description="HAMP" evidence="8">
    <location>
        <begin position="216"/>
        <end position="268"/>
    </location>
</feature>
<dbReference type="SMART" id="SM00304">
    <property type="entry name" value="HAMP"/>
    <property type="match status" value="2"/>
</dbReference>
<dbReference type="InterPro" id="IPR003660">
    <property type="entry name" value="HAMP_dom"/>
</dbReference>
<dbReference type="Pfam" id="PF00015">
    <property type="entry name" value="MCPsignal"/>
    <property type="match status" value="1"/>
</dbReference>
<feature type="transmembrane region" description="Helical" evidence="6">
    <location>
        <begin position="13"/>
        <end position="32"/>
    </location>
</feature>
<sequence>MQWFYDMRVGTKLILAFVLMAVLTAVVGYMGIHNLGVMNDLAGAMYTRETLGLSAIKEANINLVYIDRNVKNYILAATQEERKEFLDRIRFYKKGFQDSVALAQPAFYTEKGKQLLQVLDKAWAELQPVFDQIVAAAAREDLEAKRESVALMMGTGKEKLRAVDEALDVLSQRKAENAKNFAAETSQIYETDRLFLSGLVIGSILLGLALGIFISRAISRPLGLCMNFAKSLAAGDTGQTLDVSRADEVGQVCEALRAVAAAESGVAQDVARLALGDLDVRITPRCEADVLLKSLAGLLAADKSVVEAAGKMATGDLDVDIRLRSENDALMKALGALLEADKNVAALAGRLAEGELRLDVTERSGRDGLMRSLREMVGRLTAVVQEVQAGAGNMAAGAEQLSASSESLSQGASEQASAVEESSSSMEEMSSAIDQNADNARQTEGLARKAAEDAKESGDAMTRTVAAMRQIAAKILIIEEIARQTDLLALNAAIEAARAGEQGRGFAVVASEVRKLAERSQAAAAEINTLSASSLDVAEGAGRLLEKLVPDILKTSELVQEIAASSHEQSSGAAQVNKALQQLDQVVQQNASSSEELASTAEELSSQAEQLQATMAFFQVGNRSPRRIAPSAVSKRAPVRGARPLPVARTQEPPLVDLGSLGEAEDAHFERF</sequence>
<feature type="transmembrane region" description="Helical" evidence="6">
    <location>
        <begin position="194"/>
        <end position="214"/>
    </location>
</feature>
<organism evidence="9">
    <name type="scientific">Desulfovibrio sp. U5L</name>
    <dbReference type="NCBI Taxonomy" id="596152"/>
    <lineage>
        <taxon>Bacteria</taxon>
        <taxon>Pseudomonadati</taxon>
        <taxon>Thermodesulfobacteriota</taxon>
        <taxon>Desulfovibrionia</taxon>
        <taxon>Desulfovibrionales</taxon>
        <taxon>Desulfovibrionaceae</taxon>
        <taxon>Desulfovibrio</taxon>
    </lineage>
</organism>
<evidence type="ECO:0000256" key="2">
    <source>
        <dbReference type="ARBA" id="ARBA00029447"/>
    </source>
</evidence>
<dbReference type="Pfam" id="PF00672">
    <property type="entry name" value="HAMP"/>
    <property type="match status" value="1"/>
</dbReference>
<feature type="compositionally biased region" description="Low complexity" evidence="5">
    <location>
        <begin position="398"/>
        <end position="432"/>
    </location>
</feature>
<dbReference type="Gene3D" id="1.10.287.950">
    <property type="entry name" value="Methyl-accepting chemotaxis protein"/>
    <property type="match status" value="1"/>
</dbReference>
<comment type="similarity">
    <text evidence="2">Belongs to the methyl-accepting chemotaxis (MCP) protein family.</text>
</comment>
<evidence type="ECO:0000256" key="3">
    <source>
        <dbReference type="PROSITE-ProRule" id="PRU00284"/>
    </source>
</evidence>
<keyword evidence="6" id="KW-0812">Transmembrane</keyword>
<evidence type="ECO:0000256" key="5">
    <source>
        <dbReference type="SAM" id="MobiDB-lite"/>
    </source>
</evidence>
<evidence type="ECO:0000256" key="1">
    <source>
        <dbReference type="ARBA" id="ARBA00022500"/>
    </source>
</evidence>
<dbReference type="eggNOG" id="COG0840">
    <property type="taxonomic scope" value="Bacteria"/>
</dbReference>
<gene>
    <name evidence="9" type="ORF">DesU5LDRAFT_0621</name>
</gene>
<evidence type="ECO:0000259" key="7">
    <source>
        <dbReference type="PROSITE" id="PS50111"/>
    </source>
</evidence>
<feature type="region of interest" description="Disordered" evidence="5">
    <location>
        <begin position="398"/>
        <end position="438"/>
    </location>
</feature>
<dbReference type="InterPro" id="IPR051310">
    <property type="entry name" value="MCP_chemotaxis"/>
</dbReference>
<dbReference type="GO" id="GO:0004888">
    <property type="term" value="F:transmembrane signaling receptor activity"/>
    <property type="evidence" value="ECO:0007669"/>
    <property type="project" value="TreeGrafter"/>
</dbReference>
<dbReference type="GO" id="GO:0005886">
    <property type="term" value="C:plasma membrane"/>
    <property type="evidence" value="ECO:0007669"/>
    <property type="project" value="TreeGrafter"/>
</dbReference>
<keyword evidence="4" id="KW-0175">Coiled coil</keyword>
<dbReference type="InterPro" id="IPR004089">
    <property type="entry name" value="MCPsignal_dom"/>
</dbReference>
<proteinExistence type="inferred from homology"/>
<keyword evidence="1" id="KW-0145">Chemotaxis</keyword>
<dbReference type="PANTHER" id="PTHR43531:SF11">
    <property type="entry name" value="METHYL-ACCEPTING CHEMOTAXIS PROTEIN 3"/>
    <property type="match status" value="1"/>
</dbReference>
<dbReference type="GO" id="GO:0007165">
    <property type="term" value="P:signal transduction"/>
    <property type="evidence" value="ECO:0007669"/>
    <property type="project" value="UniProtKB-KW"/>
</dbReference>
<feature type="domain" description="Methyl-accepting transducer" evidence="7">
    <location>
        <begin position="390"/>
        <end position="605"/>
    </location>
</feature>
<dbReference type="STRING" id="596152.DesU5LDRAFT_0621"/>
<dbReference type="OrthoDB" id="9763018at2"/>
<name>I2PXS0_9BACT</name>
<dbReference type="SMART" id="SM00283">
    <property type="entry name" value="MA"/>
    <property type="match status" value="1"/>
</dbReference>
<evidence type="ECO:0000313" key="9">
    <source>
        <dbReference type="EMBL" id="EIG52326.1"/>
    </source>
</evidence>
<dbReference type="Pfam" id="PF12729">
    <property type="entry name" value="4HB_MCP_1"/>
    <property type="match status" value="1"/>
</dbReference>
<dbReference type="AlphaFoldDB" id="I2PXS0"/>
<feature type="region of interest" description="Disordered" evidence="5">
    <location>
        <begin position="628"/>
        <end position="662"/>
    </location>
</feature>
<dbReference type="SUPFAM" id="SSF158472">
    <property type="entry name" value="HAMP domain-like"/>
    <property type="match status" value="1"/>
</dbReference>
<dbReference type="GO" id="GO:0006935">
    <property type="term" value="P:chemotaxis"/>
    <property type="evidence" value="ECO:0007669"/>
    <property type="project" value="UniProtKB-KW"/>
</dbReference>
<keyword evidence="6" id="KW-0472">Membrane</keyword>
<evidence type="ECO:0000256" key="6">
    <source>
        <dbReference type="SAM" id="Phobius"/>
    </source>
</evidence>